<comment type="caution">
    <text evidence="2">The sequence shown here is derived from an EMBL/GenBank/DDBJ whole genome shotgun (WGS) entry which is preliminary data.</text>
</comment>
<sequence>MPAYRPCGILLLECSRVHAESGTPHPERSRIHTAPPRRSPPESMKHMAPPRQNTLDPSHAASGLYPKEVTLGDDGCHELSQSCSHLGKESAARLPNWLHPRMREPSSPTPPRGCREDTIEVGKGCSARANGAKTAAQTEAANESCAECGLGTLEPRSHLEGDKAAWKPAGRTMASKTRCASHTMALACPWKSTRNSQGRKSGLV</sequence>
<proteinExistence type="predicted"/>
<feature type="region of interest" description="Disordered" evidence="1">
    <location>
        <begin position="19"/>
        <end position="62"/>
    </location>
</feature>
<dbReference type="Proteomes" id="UP001266305">
    <property type="component" value="Unassembled WGS sequence"/>
</dbReference>
<reference evidence="2 3" key="1">
    <citation type="submission" date="2023-05" db="EMBL/GenBank/DDBJ databases">
        <title>B98-5 Cell Line De Novo Hybrid Assembly: An Optical Mapping Approach.</title>
        <authorList>
            <person name="Kananen K."/>
            <person name="Auerbach J.A."/>
            <person name="Kautto E."/>
            <person name="Blachly J.S."/>
        </authorList>
    </citation>
    <scope>NUCLEOTIDE SEQUENCE [LARGE SCALE GENOMIC DNA]</scope>
    <source>
        <strain evidence="2">B95-8</strain>
        <tissue evidence="2">Cell line</tissue>
    </source>
</reference>
<name>A0ABQ9TYN4_SAGOE</name>
<feature type="compositionally biased region" description="Basic and acidic residues" evidence="1">
    <location>
        <begin position="19"/>
        <end position="30"/>
    </location>
</feature>
<evidence type="ECO:0000313" key="3">
    <source>
        <dbReference type="Proteomes" id="UP001266305"/>
    </source>
</evidence>
<dbReference type="EMBL" id="JASSZA010000018">
    <property type="protein sequence ID" value="KAK2089927.1"/>
    <property type="molecule type" value="Genomic_DNA"/>
</dbReference>
<keyword evidence="3" id="KW-1185">Reference proteome</keyword>
<evidence type="ECO:0000256" key="1">
    <source>
        <dbReference type="SAM" id="MobiDB-lite"/>
    </source>
</evidence>
<evidence type="ECO:0000313" key="2">
    <source>
        <dbReference type="EMBL" id="KAK2089927.1"/>
    </source>
</evidence>
<accession>A0ABQ9TYN4</accession>
<gene>
    <name evidence="2" type="ORF">P7K49_032593</name>
</gene>
<protein>
    <submittedName>
        <fullName evidence="2">Uncharacterized protein</fullName>
    </submittedName>
</protein>
<organism evidence="2 3">
    <name type="scientific">Saguinus oedipus</name>
    <name type="common">Cotton-top tamarin</name>
    <name type="synonym">Oedipomidas oedipus</name>
    <dbReference type="NCBI Taxonomy" id="9490"/>
    <lineage>
        <taxon>Eukaryota</taxon>
        <taxon>Metazoa</taxon>
        <taxon>Chordata</taxon>
        <taxon>Craniata</taxon>
        <taxon>Vertebrata</taxon>
        <taxon>Euteleostomi</taxon>
        <taxon>Mammalia</taxon>
        <taxon>Eutheria</taxon>
        <taxon>Euarchontoglires</taxon>
        <taxon>Primates</taxon>
        <taxon>Haplorrhini</taxon>
        <taxon>Platyrrhini</taxon>
        <taxon>Cebidae</taxon>
        <taxon>Callitrichinae</taxon>
        <taxon>Saguinus</taxon>
    </lineage>
</organism>